<dbReference type="REBASE" id="390219">
    <property type="entry name" value="M.FspS7ORF17385P"/>
</dbReference>
<keyword evidence="4 9" id="KW-0949">S-adenosyl-L-methionine</keyword>
<dbReference type="EC" id="2.1.1.72" evidence="9"/>
<evidence type="ECO:0000256" key="4">
    <source>
        <dbReference type="ARBA" id="ARBA00022691"/>
    </source>
</evidence>
<dbReference type="GO" id="GO:0009007">
    <property type="term" value="F:site-specific DNA-methyltransferase (adenine-specific) activity"/>
    <property type="evidence" value="ECO:0007669"/>
    <property type="project" value="UniProtKB-UniRule"/>
</dbReference>
<evidence type="ECO:0000256" key="3">
    <source>
        <dbReference type="ARBA" id="ARBA00022679"/>
    </source>
</evidence>
<dbReference type="NCBIfam" id="TIGR00571">
    <property type="entry name" value="dam"/>
    <property type="match status" value="1"/>
</dbReference>
<dbReference type="InterPro" id="IPR029063">
    <property type="entry name" value="SAM-dependent_MTases_sf"/>
</dbReference>
<dbReference type="Gene3D" id="1.10.1020.10">
    <property type="entry name" value="Adenine-specific Methyltransferase, Domain 2"/>
    <property type="match status" value="1"/>
</dbReference>
<evidence type="ECO:0000256" key="5">
    <source>
        <dbReference type="ARBA" id="ARBA00022705"/>
    </source>
</evidence>
<dbReference type="GO" id="GO:0043565">
    <property type="term" value="F:sequence-specific DNA binding"/>
    <property type="evidence" value="ECO:0007669"/>
    <property type="project" value="TreeGrafter"/>
</dbReference>
<dbReference type="PANTHER" id="PTHR30481:SF3">
    <property type="entry name" value="DNA ADENINE METHYLASE"/>
    <property type="match status" value="1"/>
</dbReference>
<feature type="binding site" evidence="8">
    <location>
        <position position="54"/>
    </location>
    <ligand>
        <name>S-adenosyl-L-methionine</name>
        <dbReference type="ChEBI" id="CHEBI:59789"/>
    </ligand>
</feature>
<dbReference type="KEGG" id="fes:HER31_17385"/>
<dbReference type="Pfam" id="PF02086">
    <property type="entry name" value="MethyltransfD12"/>
    <property type="match status" value="1"/>
</dbReference>
<dbReference type="SUPFAM" id="SSF53335">
    <property type="entry name" value="S-adenosyl-L-methionine-dependent methyltransferases"/>
    <property type="match status" value="1"/>
</dbReference>
<dbReference type="GO" id="GO:0009307">
    <property type="term" value="P:DNA restriction-modification system"/>
    <property type="evidence" value="ECO:0007669"/>
    <property type="project" value="InterPro"/>
</dbReference>
<proteinExistence type="inferred from homology"/>
<name>A0A6H1UL37_9GAMM</name>
<evidence type="ECO:0000256" key="2">
    <source>
        <dbReference type="ARBA" id="ARBA00022603"/>
    </source>
</evidence>
<feature type="binding site" evidence="8">
    <location>
        <position position="14"/>
    </location>
    <ligand>
        <name>S-adenosyl-L-methionine</name>
        <dbReference type="ChEBI" id="CHEBI:59789"/>
    </ligand>
</feature>
<evidence type="ECO:0000313" key="11">
    <source>
        <dbReference type="Proteomes" id="UP000501602"/>
    </source>
</evidence>
<dbReference type="AlphaFoldDB" id="A0A6H1UL37"/>
<dbReference type="Gene3D" id="3.40.50.150">
    <property type="entry name" value="Vaccinia Virus protein VP39"/>
    <property type="match status" value="1"/>
</dbReference>
<reference evidence="10 11" key="1">
    <citation type="submission" date="2020-04" db="EMBL/GenBank/DDBJ databases">
        <title>Ferrimonas sp. S7 isolated from sea water.</title>
        <authorList>
            <person name="Bae S.S."/>
            <person name="Baek K."/>
        </authorList>
    </citation>
    <scope>NUCLEOTIDE SEQUENCE [LARGE SCALE GENOMIC DNA]</scope>
    <source>
        <strain evidence="10 11">S7</strain>
    </source>
</reference>
<protein>
    <recommendedName>
        <fullName evidence="9">Site-specific DNA-methyltransferase (adenine-specific)</fullName>
        <ecNumber evidence="9">2.1.1.72</ecNumber>
    </recommendedName>
</protein>
<dbReference type="InterPro" id="IPR002052">
    <property type="entry name" value="DNA_methylase_N6_adenine_CS"/>
</dbReference>
<comment type="catalytic activity">
    <reaction evidence="7 9">
        <text>a 2'-deoxyadenosine in DNA + S-adenosyl-L-methionine = an N(6)-methyl-2'-deoxyadenosine in DNA + S-adenosyl-L-homocysteine + H(+)</text>
        <dbReference type="Rhea" id="RHEA:15197"/>
        <dbReference type="Rhea" id="RHEA-COMP:12418"/>
        <dbReference type="Rhea" id="RHEA-COMP:12419"/>
        <dbReference type="ChEBI" id="CHEBI:15378"/>
        <dbReference type="ChEBI" id="CHEBI:57856"/>
        <dbReference type="ChEBI" id="CHEBI:59789"/>
        <dbReference type="ChEBI" id="CHEBI:90615"/>
        <dbReference type="ChEBI" id="CHEBI:90616"/>
        <dbReference type="EC" id="2.1.1.72"/>
    </reaction>
</comment>
<dbReference type="FunFam" id="1.10.1020.10:FF:000001">
    <property type="entry name" value="Site-specific DNA-methyltransferase (adenine-specific)"/>
    <property type="match status" value="1"/>
</dbReference>
<dbReference type="PROSITE" id="PS00092">
    <property type="entry name" value="N6_MTASE"/>
    <property type="match status" value="1"/>
</dbReference>
<evidence type="ECO:0000256" key="9">
    <source>
        <dbReference type="RuleBase" id="RU361257"/>
    </source>
</evidence>
<sequence length="269" mass="30558">MTKSRAFLKWAGGKYKLVDQIATRLPAATRLVEPFVGAGSVFLNTDFDSYQLSDINPDLIGLYNSLKQRPDAFIDDARKFFVPENNDKQVYYHLRSEFNQTTDVWERSLLFLYMNRFGYNGLCRYNKKGGFNVPFGSYKKPYFPEKELYFFAEKAQRANFVCEGYAQSFARAKAGDVVYCDPPYLPLSTTANFTSYATGGFSLDDQALLADCAADAATRGVPVLISNHDTPLARKLYHESKMETIQVQRSISQTATGRKKVDELFALYR</sequence>
<organism evidence="10 11">
    <name type="scientific">Ferrimonas lipolytica</name>
    <dbReference type="NCBI Taxonomy" id="2724191"/>
    <lineage>
        <taxon>Bacteria</taxon>
        <taxon>Pseudomonadati</taxon>
        <taxon>Pseudomonadota</taxon>
        <taxon>Gammaproteobacteria</taxon>
        <taxon>Alteromonadales</taxon>
        <taxon>Ferrimonadaceae</taxon>
        <taxon>Ferrimonas</taxon>
    </lineage>
</organism>
<keyword evidence="11" id="KW-1185">Reference proteome</keyword>
<accession>A0A6H1UL37</accession>
<dbReference type="EMBL" id="CP051180">
    <property type="protein sequence ID" value="QIZ78512.1"/>
    <property type="molecule type" value="Genomic_DNA"/>
</dbReference>
<gene>
    <name evidence="10" type="ORF">HER31_17385</name>
</gene>
<keyword evidence="2 9" id="KW-0489">Methyltransferase</keyword>
<dbReference type="InterPro" id="IPR012263">
    <property type="entry name" value="M_m6A_EcoRV"/>
</dbReference>
<dbReference type="PRINTS" id="PR00505">
    <property type="entry name" value="D12N6MTFRASE"/>
</dbReference>
<dbReference type="GO" id="GO:1904047">
    <property type="term" value="F:S-adenosyl-L-methionine binding"/>
    <property type="evidence" value="ECO:0007669"/>
    <property type="project" value="TreeGrafter"/>
</dbReference>
<evidence type="ECO:0000256" key="7">
    <source>
        <dbReference type="ARBA" id="ARBA00047942"/>
    </source>
</evidence>
<keyword evidence="3 9" id="KW-0808">Transferase</keyword>
<dbReference type="Proteomes" id="UP000501602">
    <property type="component" value="Chromosome"/>
</dbReference>
<evidence type="ECO:0000256" key="1">
    <source>
        <dbReference type="ARBA" id="ARBA00006594"/>
    </source>
</evidence>
<evidence type="ECO:0000256" key="6">
    <source>
        <dbReference type="ARBA" id="ARBA00023125"/>
    </source>
</evidence>
<dbReference type="InterPro" id="IPR012327">
    <property type="entry name" value="MeTrfase_D12"/>
</dbReference>
<comment type="similarity">
    <text evidence="1 9">Belongs to the N(4)/N(6)-methyltransferase family.</text>
</comment>
<dbReference type="GO" id="GO:0006260">
    <property type="term" value="P:DNA replication"/>
    <property type="evidence" value="ECO:0007669"/>
    <property type="project" value="UniProtKB-KW"/>
</dbReference>
<evidence type="ECO:0000313" key="10">
    <source>
        <dbReference type="EMBL" id="QIZ78512.1"/>
    </source>
</evidence>
<dbReference type="GO" id="GO:0006298">
    <property type="term" value="P:mismatch repair"/>
    <property type="evidence" value="ECO:0007669"/>
    <property type="project" value="TreeGrafter"/>
</dbReference>
<dbReference type="PANTHER" id="PTHR30481">
    <property type="entry name" value="DNA ADENINE METHYLASE"/>
    <property type="match status" value="1"/>
</dbReference>
<keyword evidence="6" id="KW-0238">DNA-binding</keyword>
<dbReference type="InterPro" id="IPR023095">
    <property type="entry name" value="Ade_MeTrfase_dom_2"/>
</dbReference>
<dbReference type="PIRSF" id="PIRSF000398">
    <property type="entry name" value="M_m6A_EcoRV"/>
    <property type="match status" value="1"/>
</dbReference>
<keyword evidence="5" id="KW-0235">DNA replication</keyword>
<dbReference type="GO" id="GO:0032259">
    <property type="term" value="P:methylation"/>
    <property type="evidence" value="ECO:0007669"/>
    <property type="project" value="UniProtKB-KW"/>
</dbReference>
<dbReference type="RefSeq" id="WP_168662544.1">
    <property type="nucleotide sequence ID" value="NZ_CP051180.1"/>
</dbReference>
<feature type="binding site" evidence="8">
    <location>
        <position position="10"/>
    </location>
    <ligand>
        <name>S-adenosyl-L-methionine</name>
        <dbReference type="ChEBI" id="CHEBI:59789"/>
    </ligand>
</feature>
<evidence type="ECO:0000256" key="8">
    <source>
        <dbReference type="PIRSR" id="PIRSR000398-1"/>
    </source>
</evidence>
<feature type="binding site" evidence="8">
    <location>
        <position position="181"/>
    </location>
    <ligand>
        <name>S-adenosyl-L-methionine</name>
        <dbReference type="ChEBI" id="CHEBI:59789"/>
    </ligand>
</feature>